<dbReference type="Pfam" id="PF16541">
    <property type="entry name" value="AltA1"/>
    <property type="match status" value="1"/>
</dbReference>
<evidence type="ECO:0000313" key="7">
    <source>
        <dbReference type="EMBL" id="KLU85554.1"/>
    </source>
</evidence>
<evidence type="ECO:0000259" key="6">
    <source>
        <dbReference type="Pfam" id="PF16541"/>
    </source>
</evidence>
<keyword evidence="4" id="KW-1015">Disulfide bond</keyword>
<dbReference type="eggNOG" id="ENOG502RN8X">
    <property type="taxonomic scope" value="Eukaryota"/>
</dbReference>
<evidence type="ECO:0000313" key="8">
    <source>
        <dbReference type="EnsemblFungi" id="MAPG_04577T0"/>
    </source>
</evidence>
<feature type="chain" id="PRO_5009385424" description="AA1-like domain-containing protein" evidence="5">
    <location>
        <begin position="25"/>
        <end position="196"/>
    </location>
</feature>
<dbReference type="EnsemblFungi" id="MAPG_04577T0">
    <property type="protein sequence ID" value="MAPG_04577T0"/>
    <property type="gene ID" value="MAPG_04577"/>
</dbReference>
<dbReference type="AlphaFoldDB" id="A0A0C4DX39"/>
<reference evidence="7" key="3">
    <citation type="submission" date="2011-03" db="EMBL/GenBank/DDBJ databases">
        <title>Annotation of Magnaporthe poae ATCC 64411.</title>
        <authorList>
            <person name="Ma L.-J."/>
            <person name="Dead R."/>
            <person name="Young S.K."/>
            <person name="Zeng Q."/>
            <person name="Gargeya S."/>
            <person name="Fitzgerald M."/>
            <person name="Haas B."/>
            <person name="Abouelleil A."/>
            <person name="Alvarado L."/>
            <person name="Arachchi H.M."/>
            <person name="Berlin A."/>
            <person name="Brown A."/>
            <person name="Chapman S.B."/>
            <person name="Chen Z."/>
            <person name="Dunbar C."/>
            <person name="Freedman E."/>
            <person name="Gearin G."/>
            <person name="Gellesch M."/>
            <person name="Goldberg J."/>
            <person name="Griggs A."/>
            <person name="Gujja S."/>
            <person name="Heiman D."/>
            <person name="Howarth C."/>
            <person name="Larson L."/>
            <person name="Lui A."/>
            <person name="MacDonald P.J.P."/>
            <person name="Mehta T."/>
            <person name="Montmayeur A."/>
            <person name="Murphy C."/>
            <person name="Neiman D."/>
            <person name="Pearson M."/>
            <person name="Priest M."/>
            <person name="Roberts A."/>
            <person name="Saif S."/>
            <person name="Shea T."/>
            <person name="Shenoy N."/>
            <person name="Sisk P."/>
            <person name="Stolte C."/>
            <person name="Sykes S."/>
            <person name="Yandava C."/>
            <person name="Wortman J."/>
            <person name="Nusbaum C."/>
            <person name="Birren B."/>
        </authorList>
    </citation>
    <scope>NUCLEOTIDE SEQUENCE</scope>
    <source>
        <strain evidence="7">ATCC 64411</strain>
    </source>
</reference>
<gene>
    <name evidence="7" type="ORF">MAPG_04577</name>
</gene>
<dbReference type="GO" id="GO:0005576">
    <property type="term" value="C:extracellular region"/>
    <property type="evidence" value="ECO:0007669"/>
    <property type="project" value="UniProtKB-SubCell"/>
</dbReference>
<feature type="domain" description="AA1-like" evidence="6">
    <location>
        <begin position="44"/>
        <end position="163"/>
    </location>
</feature>
<feature type="signal peptide" evidence="5">
    <location>
        <begin position="1"/>
        <end position="24"/>
    </location>
</feature>
<reference evidence="8" key="4">
    <citation type="journal article" date="2015" name="G3 (Bethesda)">
        <title>Genome sequences of three phytopathogenic species of the Magnaporthaceae family of fungi.</title>
        <authorList>
            <person name="Okagaki L.H."/>
            <person name="Nunes C.C."/>
            <person name="Sailsbery J."/>
            <person name="Clay B."/>
            <person name="Brown D."/>
            <person name="John T."/>
            <person name="Oh Y."/>
            <person name="Young N."/>
            <person name="Fitzgerald M."/>
            <person name="Haas B.J."/>
            <person name="Zeng Q."/>
            <person name="Young S."/>
            <person name="Adiconis X."/>
            <person name="Fan L."/>
            <person name="Levin J.Z."/>
            <person name="Mitchell T.K."/>
            <person name="Okubara P.A."/>
            <person name="Farman M.L."/>
            <person name="Kohn L.M."/>
            <person name="Birren B."/>
            <person name="Ma L.-J."/>
            <person name="Dean R.A."/>
        </authorList>
    </citation>
    <scope>NUCLEOTIDE SEQUENCE</scope>
    <source>
        <strain evidence="8">ATCC 64411 / 73-15</strain>
    </source>
</reference>
<dbReference type="EMBL" id="ADBL01001073">
    <property type="status" value="NOT_ANNOTATED_CDS"/>
    <property type="molecule type" value="Genomic_DNA"/>
</dbReference>
<reference evidence="7" key="1">
    <citation type="submission" date="2010-05" db="EMBL/GenBank/DDBJ databases">
        <title>The Genome Sequence of Magnaporthe poae strain ATCC 64411.</title>
        <authorList>
            <consortium name="The Broad Institute Genome Sequencing Platform"/>
            <consortium name="Broad Institute Genome Sequencing Center for Infectious Disease"/>
            <person name="Ma L.-J."/>
            <person name="Dead R."/>
            <person name="Young S."/>
            <person name="Zeng Q."/>
            <person name="Koehrsen M."/>
            <person name="Alvarado L."/>
            <person name="Berlin A."/>
            <person name="Chapman S.B."/>
            <person name="Chen Z."/>
            <person name="Freedman E."/>
            <person name="Gellesch M."/>
            <person name="Goldberg J."/>
            <person name="Griggs A."/>
            <person name="Gujja S."/>
            <person name="Heilman E.R."/>
            <person name="Heiman D."/>
            <person name="Hepburn T."/>
            <person name="Howarth C."/>
            <person name="Jen D."/>
            <person name="Larson L."/>
            <person name="Mehta T."/>
            <person name="Neiman D."/>
            <person name="Pearson M."/>
            <person name="Roberts A."/>
            <person name="Saif S."/>
            <person name="Shea T."/>
            <person name="Shenoy N."/>
            <person name="Sisk P."/>
            <person name="Stolte C."/>
            <person name="Sykes S."/>
            <person name="Walk T."/>
            <person name="White J."/>
            <person name="Yandava C."/>
            <person name="Haas B."/>
            <person name="Nusbaum C."/>
            <person name="Birren B."/>
        </authorList>
    </citation>
    <scope>NUCLEOTIDE SEQUENCE</scope>
    <source>
        <strain evidence="7">ATCC 64411</strain>
    </source>
</reference>
<reference evidence="8" key="5">
    <citation type="submission" date="2015-06" db="UniProtKB">
        <authorList>
            <consortium name="EnsemblFungi"/>
        </authorList>
    </citation>
    <scope>IDENTIFICATION</scope>
    <source>
        <strain evidence="8">ATCC 64411</strain>
    </source>
</reference>
<evidence type="ECO:0000256" key="2">
    <source>
        <dbReference type="ARBA" id="ARBA00022525"/>
    </source>
</evidence>
<dbReference type="EMBL" id="GL876968">
    <property type="protein sequence ID" value="KLU85554.1"/>
    <property type="molecule type" value="Genomic_DNA"/>
</dbReference>
<evidence type="ECO:0000256" key="3">
    <source>
        <dbReference type="ARBA" id="ARBA00022729"/>
    </source>
</evidence>
<dbReference type="InterPro" id="IPR032382">
    <property type="entry name" value="AltA1"/>
</dbReference>
<proteinExistence type="predicted"/>
<keyword evidence="9" id="KW-1185">Reference proteome</keyword>
<evidence type="ECO:0000256" key="1">
    <source>
        <dbReference type="ARBA" id="ARBA00004613"/>
    </source>
</evidence>
<reference evidence="9" key="2">
    <citation type="submission" date="2010-05" db="EMBL/GenBank/DDBJ databases">
        <title>The genome sequence of Magnaporthe poae strain ATCC 64411.</title>
        <authorList>
            <person name="Ma L.-J."/>
            <person name="Dead R."/>
            <person name="Young S."/>
            <person name="Zeng Q."/>
            <person name="Koehrsen M."/>
            <person name="Alvarado L."/>
            <person name="Berlin A."/>
            <person name="Chapman S.B."/>
            <person name="Chen Z."/>
            <person name="Freedman E."/>
            <person name="Gellesch M."/>
            <person name="Goldberg J."/>
            <person name="Griggs A."/>
            <person name="Gujja S."/>
            <person name="Heilman E.R."/>
            <person name="Heiman D."/>
            <person name="Hepburn T."/>
            <person name="Howarth C."/>
            <person name="Jen D."/>
            <person name="Larson L."/>
            <person name="Mehta T."/>
            <person name="Neiman D."/>
            <person name="Pearson M."/>
            <person name="Roberts A."/>
            <person name="Saif S."/>
            <person name="Shea T."/>
            <person name="Shenoy N."/>
            <person name="Sisk P."/>
            <person name="Stolte C."/>
            <person name="Sykes S."/>
            <person name="Walk T."/>
            <person name="White J."/>
            <person name="Yandava C."/>
            <person name="Haas B."/>
            <person name="Nusbaum C."/>
            <person name="Birren B."/>
        </authorList>
    </citation>
    <scope>NUCLEOTIDE SEQUENCE [LARGE SCALE GENOMIC DNA]</scope>
    <source>
        <strain evidence="9">ATCC 64411 / 73-15</strain>
    </source>
</reference>
<accession>A0A0C4DX39</accession>
<evidence type="ECO:0000313" key="9">
    <source>
        <dbReference type="Proteomes" id="UP000011715"/>
    </source>
</evidence>
<dbReference type="VEuPathDB" id="FungiDB:MAPG_04577"/>
<comment type="subcellular location">
    <subcellularLocation>
        <location evidence="1">Secreted</location>
    </subcellularLocation>
</comment>
<name>A0A0C4DX39_MAGP6</name>
<evidence type="ECO:0000256" key="5">
    <source>
        <dbReference type="SAM" id="SignalP"/>
    </source>
</evidence>
<dbReference type="Proteomes" id="UP000011715">
    <property type="component" value="Unassembled WGS sequence"/>
</dbReference>
<evidence type="ECO:0000256" key="4">
    <source>
        <dbReference type="ARBA" id="ARBA00023157"/>
    </source>
</evidence>
<sequence>MFASARLAILAAGALAMALPQAGGQVGACDEASGGGSFAWEVRDFTYNAFWIYQNPAHLWAQGRLNYTLVNPATGREAVCSAFSTQQSDFFYGNFIYSCSSSVPGDSDETLPRPTFAFNGYGLWRLRVNETWTCNKGTSKIYVGSGTKDLDLKCNDTGVVQNPDWKPGQPGNFYSTRYLDCGPLTTTLPANVAIGV</sequence>
<organism evidence="8 9">
    <name type="scientific">Magnaporthiopsis poae (strain ATCC 64411 / 73-15)</name>
    <name type="common">Kentucky bluegrass fungus</name>
    <name type="synonym">Magnaporthe poae</name>
    <dbReference type="NCBI Taxonomy" id="644358"/>
    <lineage>
        <taxon>Eukaryota</taxon>
        <taxon>Fungi</taxon>
        <taxon>Dikarya</taxon>
        <taxon>Ascomycota</taxon>
        <taxon>Pezizomycotina</taxon>
        <taxon>Sordariomycetes</taxon>
        <taxon>Sordariomycetidae</taxon>
        <taxon>Magnaporthales</taxon>
        <taxon>Magnaporthaceae</taxon>
        <taxon>Magnaporthiopsis</taxon>
    </lineage>
</organism>
<protein>
    <recommendedName>
        <fullName evidence="6">AA1-like domain-containing protein</fullName>
    </recommendedName>
</protein>
<keyword evidence="3 5" id="KW-0732">Signal</keyword>
<dbReference type="OrthoDB" id="3539798at2759"/>
<keyword evidence="2" id="KW-0964">Secreted</keyword>